<proteinExistence type="predicted"/>
<name>A0A5B7HX90_PORTR</name>
<accession>A0A5B7HX90</accession>
<sequence>MGLVVVVVVVVVQNSSSFLSSLLLSTPLPALCLSSRLEPLHHHYPARSIKLMPNICLISPVTFPCGITSYLRHQVVEDPRYATNSPTNPSSPVLLSPRHVHGDGRPPCPDGLLRGLMAVLRQLPAPLISSGYFDLAFSSCTLILSKASKQ</sequence>
<feature type="chain" id="PRO_5023111178" evidence="1">
    <location>
        <begin position="18"/>
        <end position="150"/>
    </location>
</feature>
<keyword evidence="3" id="KW-1185">Reference proteome</keyword>
<keyword evidence="1" id="KW-0732">Signal</keyword>
<feature type="signal peptide" evidence="1">
    <location>
        <begin position="1"/>
        <end position="17"/>
    </location>
</feature>
<comment type="caution">
    <text evidence="2">The sequence shown here is derived from an EMBL/GenBank/DDBJ whole genome shotgun (WGS) entry which is preliminary data.</text>
</comment>
<reference evidence="2 3" key="1">
    <citation type="submission" date="2019-05" db="EMBL/GenBank/DDBJ databases">
        <title>Another draft genome of Portunus trituberculatus and its Hox gene families provides insights of decapod evolution.</title>
        <authorList>
            <person name="Jeong J.-H."/>
            <person name="Song I."/>
            <person name="Kim S."/>
            <person name="Choi T."/>
            <person name="Kim D."/>
            <person name="Ryu S."/>
            <person name="Kim W."/>
        </authorList>
    </citation>
    <scope>NUCLEOTIDE SEQUENCE [LARGE SCALE GENOMIC DNA]</scope>
    <source>
        <tissue evidence="2">Muscle</tissue>
    </source>
</reference>
<dbReference type="EMBL" id="VSRR010039192">
    <property type="protein sequence ID" value="MPC74563.1"/>
    <property type="molecule type" value="Genomic_DNA"/>
</dbReference>
<evidence type="ECO:0000313" key="2">
    <source>
        <dbReference type="EMBL" id="MPC74563.1"/>
    </source>
</evidence>
<dbReference type="AlphaFoldDB" id="A0A5B7HX90"/>
<evidence type="ECO:0000313" key="3">
    <source>
        <dbReference type="Proteomes" id="UP000324222"/>
    </source>
</evidence>
<gene>
    <name evidence="2" type="ORF">E2C01_068926</name>
</gene>
<evidence type="ECO:0000256" key="1">
    <source>
        <dbReference type="SAM" id="SignalP"/>
    </source>
</evidence>
<protein>
    <submittedName>
        <fullName evidence="2">Uncharacterized protein</fullName>
    </submittedName>
</protein>
<organism evidence="2 3">
    <name type="scientific">Portunus trituberculatus</name>
    <name type="common">Swimming crab</name>
    <name type="synonym">Neptunus trituberculatus</name>
    <dbReference type="NCBI Taxonomy" id="210409"/>
    <lineage>
        <taxon>Eukaryota</taxon>
        <taxon>Metazoa</taxon>
        <taxon>Ecdysozoa</taxon>
        <taxon>Arthropoda</taxon>
        <taxon>Crustacea</taxon>
        <taxon>Multicrustacea</taxon>
        <taxon>Malacostraca</taxon>
        <taxon>Eumalacostraca</taxon>
        <taxon>Eucarida</taxon>
        <taxon>Decapoda</taxon>
        <taxon>Pleocyemata</taxon>
        <taxon>Brachyura</taxon>
        <taxon>Eubrachyura</taxon>
        <taxon>Portunoidea</taxon>
        <taxon>Portunidae</taxon>
        <taxon>Portuninae</taxon>
        <taxon>Portunus</taxon>
    </lineage>
</organism>
<dbReference type="Proteomes" id="UP000324222">
    <property type="component" value="Unassembled WGS sequence"/>
</dbReference>